<evidence type="ECO:0000313" key="3">
    <source>
        <dbReference type="Proteomes" id="UP001472677"/>
    </source>
</evidence>
<dbReference type="PANTHER" id="PTHR36714">
    <property type="entry name" value="T23E23.1"/>
    <property type="match status" value="1"/>
</dbReference>
<gene>
    <name evidence="2" type="ORF">V6N12_045053</name>
</gene>
<protein>
    <submittedName>
        <fullName evidence="2">Uncharacterized protein</fullName>
    </submittedName>
</protein>
<organism evidence="2 3">
    <name type="scientific">Hibiscus sabdariffa</name>
    <name type="common">roselle</name>
    <dbReference type="NCBI Taxonomy" id="183260"/>
    <lineage>
        <taxon>Eukaryota</taxon>
        <taxon>Viridiplantae</taxon>
        <taxon>Streptophyta</taxon>
        <taxon>Embryophyta</taxon>
        <taxon>Tracheophyta</taxon>
        <taxon>Spermatophyta</taxon>
        <taxon>Magnoliopsida</taxon>
        <taxon>eudicotyledons</taxon>
        <taxon>Gunneridae</taxon>
        <taxon>Pentapetalae</taxon>
        <taxon>rosids</taxon>
        <taxon>malvids</taxon>
        <taxon>Malvales</taxon>
        <taxon>Malvaceae</taxon>
        <taxon>Malvoideae</taxon>
        <taxon>Hibiscus</taxon>
    </lineage>
</organism>
<dbReference type="Proteomes" id="UP001472677">
    <property type="component" value="Unassembled WGS sequence"/>
</dbReference>
<feature type="transmembrane region" description="Helical" evidence="1">
    <location>
        <begin position="235"/>
        <end position="254"/>
    </location>
</feature>
<dbReference type="PANTHER" id="PTHR36714:SF2">
    <property type="entry name" value="TRANSMEMBRANE PROTEIN"/>
    <property type="match status" value="1"/>
</dbReference>
<evidence type="ECO:0000256" key="1">
    <source>
        <dbReference type="SAM" id="Phobius"/>
    </source>
</evidence>
<feature type="transmembrane region" description="Helical" evidence="1">
    <location>
        <begin position="169"/>
        <end position="194"/>
    </location>
</feature>
<evidence type="ECO:0000313" key="2">
    <source>
        <dbReference type="EMBL" id="KAK8592961.1"/>
    </source>
</evidence>
<comment type="caution">
    <text evidence="2">The sequence shown here is derived from an EMBL/GenBank/DDBJ whole genome shotgun (WGS) entry which is preliminary data.</text>
</comment>
<reference evidence="2 3" key="1">
    <citation type="journal article" date="2024" name="G3 (Bethesda)">
        <title>Genome assembly of Hibiscus sabdariffa L. provides insights into metabolisms of medicinal natural products.</title>
        <authorList>
            <person name="Kim T."/>
        </authorList>
    </citation>
    <scope>NUCLEOTIDE SEQUENCE [LARGE SCALE GENOMIC DNA]</scope>
    <source>
        <strain evidence="2">TK-2024</strain>
        <tissue evidence="2">Old leaves</tissue>
    </source>
</reference>
<feature type="transmembrane region" description="Helical" evidence="1">
    <location>
        <begin position="142"/>
        <end position="163"/>
    </location>
</feature>
<sequence>MENSSTLGLFEIIRESLKIPLKNPNFIFLTLLTSFPLFCFLVFYEIILQQILIESTGILHKTSEPLAELFGNGYERLYEIGNLLGKVSPMVLLLGFLFTGTLHFLDLFNTTATIDIASKIHAGEKPFSLKHMICRSLNETRFKAPVITSLCSLSLASLILLGLLSFATYIYMTTAATGIFFASIFVVLFMALLAKYVEWSAIWNVGIVISILEDNRQGDVALLVSSYLTRCNRRGGFLLMLGFFAWRFGLRFAFLYHRWNNGNSSIVGITAVHIGLVCLGNLLKWVVLMLYFYDCRKQSSYQITDVEEAKIQE</sequence>
<keyword evidence="1" id="KW-1133">Transmembrane helix</keyword>
<keyword evidence="1" id="KW-0472">Membrane</keyword>
<feature type="transmembrane region" description="Helical" evidence="1">
    <location>
        <begin position="26"/>
        <end position="47"/>
    </location>
</feature>
<keyword evidence="1" id="KW-0812">Transmembrane</keyword>
<name>A0ABR2G1P9_9ROSI</name>
<dbReference type="EMBL" id="JBBPBM010000003">
    <property type="protein sequence ID" value="KAK8592961.1"/>
    <property type="molecule type" value="Genomic_DNA"/>
</dbReference>
<accession>A0ABR2G1P9</accession>
<keyword evidence="3" id="KW-1185">Reference proteome</keyword>
<feature type="transmembrane region" description="Helical" evidence="1">
    <location>
        <begin position="266"/>
        <end position="293"/>
    </location>
</feature>
<proteinExistence type="predicted"/>